<dbReference type="InterPro" id="IPR029058">
    <property type="entry name" value="AB_hydrolase_fold"/>
</dbReference>
<evidence type="ECO:0000313" key="5">
    <source>
        <dbReference type="Proteomes" id="UP000028705"/>
    </source>
</evidence>
<protein>
    <recommendedName>
        <fullName evidence="3">Xaa-Pro dipeptidyl-peptidase-like domain-containing protein</fullName>
    </recommendedName>
</protein>
<dbReference type="InterPro" id="IPR053145">
    <property type="entry name" value="AB_hydrolase_Est10"/>
</dbReference>
<gene>
    <name evidence="4" type="ORF">IW15_20335</name>
</gene>
<dbReference type="GO" id="GO:0004252">
    <property type="term" value="F:serine-type endopeptidase activity"/>
    <property type="evidence" value="ECO:0007669"/>
    <property type="project" value="InterPro"/>
</dbReference>
<dbReference type="Proteomes" id="UP000028705">
    <property type="component" value="Unassembled WGS sequence"/>
</dbReference>
<keyword evidence="2" id="KW-0732">Signal</keyword>
<dbReference type="OrthoDB" id="9809549at2"/>
<reference evidence="4 5" key="1">
    <citation type="submission" date="2014-07" db="EMBL/GenBank/DDBJ databases">
        <title>Genome of Chryseobacterium soli DSM 19298.</title>
        <authorList>
            <person name="Stropko S.J."/>
            <person name="Pipes S.E."/>
            <person name="Newman J."/>
        </authorList>
    </citation>
    <scope>NUCLEOTIDE SEQUENCE [LARGE SCALE GENOMIC DNA]</scope>
    <source>
        <strain evidence="4 5">DSM 19298</strain>
    </source>
</reference>
<comment type="caution">
    <text evidence="4">The sequence shown here is derived from an EMBL/GenBank/DDBJ whole genome shotgun (WGS) entry which is preliminary data.</text>
</comment>
<dbReference type="InterPro" id="IPR002471">
    <property type="entry name" value="Pept_S9_AS"/>
</dbReference>
<feature type="domain" description="Xaa-Pro dipeptidyl-peptidase-like" evidence="3">
    <location>
        <begin position="129"/>
        <end position="361"/>
    </location>
</feature>
<evidence type="ECO:0000256" key="1">
    <source>
        <dbReference type="ARBA" id="ARBA00022801"/>
    </source>
</evidence>
<dbReference type="AlphaFoldDB" id="A0A086A113"/>
<dbReference type="PANTHER" id="PTHR43265">
    <property type="entry name" value="ESTERASE ESTD"/>
    <property type="match status" value="1"/>
</dbReference>
<accession>A0A086A113</accession>
<dbReference type="Pfam" id="PF02129">
    <property type="entry name" value="Peptidase_S15"/>
    <property type="match status" value="1"/>
</dbReference>
<dbReference type="EMBL" id="JPRH01000011">
    <property type="protein sequence ID" value="KFF10377.1"/>
    <property type="molecule type" value="Genomic_DNA"/>
</dbReference>
<proteinExistence type="predicted"/>
<dbReference type="PANTHER" id="PTHR43265:SF1">
    <property type="entry name" value="ESTERASE ESTD"/>
    <property type="match status" value="1"/>
</dbReference>
<evidence type="ECO:0000313" key="4">
    <source>
        <dbReference type="EMBL" id="KFF10377.1"/>
    </source>
</evidence>
<dbReference type="RefSeq" id="WP_034714833.1">
    <property type="nucleotide sequence ID" value="NZ_JPRH01000011.1"/>
</dbReference>
<dbReference type="GO" id="GO:0006508">
    <property type="term" value="P:proteolysis"/>
    <property type="evidence" value="ECO:0007669"/>
    <property type="project" value="InterPro"/>
</dbReference>
<organism evidence="4 5">
    <name type="scientific">Chryseobacterium soli</name>
    <dbReference type="NCBI Taxonomy" id="445961"/>
    <lineage>
        <taxon>Bacteria</taxon>
        <taxon>Pseudomonadati</taxon>
        <taxon>Bacteroidota</taxon>
        <taxon>Flavobacteriia</taxon>
        <taxon>Flavobacteriales</taxon>
        <taxon>Weeksellaceae</taxon>
        <taxon>Chryseobacterium group</taxon>
        <taxon>Chryseobacterium</taxon>
    </lineage>
</organism>
<keyword evidence="1" id="KW-0378">Hydrolase</keyword>
<evidence type="ECO:0000256" key="2">
    <source>
        <dbReference type="SAM" id="SignalP"/>
    </source>
</evidence>
<dbReference type="Gene3D" id="3.40.50.1820">
    <property type="entry name" value="alpha/beta hydrolase"/>
    <property type="match status" value="1"/>
</dbReference>
<keyword evidence="5" id="KW-1185">Reference proteome</keyword>
<name>A0A086A113_9FLAO</name>
<sequence length="432" mass="48806">MKPLYIILLLLIAHIAHSQIPQGHYEGALTRNGSVQLISFDFNNDKTTYDIPEIGYMDVATEKISQNKDTLNVKIFYGDFHCFSDPKTGDLTGVSKNINPEMRIHLKKTEAKDKNFTEEEIKFSNANISLAGVLYKPKKSDRPVPCVILVHRSGWEDRDTPWYHSLAYILASKGIGVLLYDKRGTGKSAGNFSLADFNDFAEDAASAFNYLKARNDLNYTKIGFMGASQGGWVVPLAANKVSDCGFAVLIVGPAVSLYEQDINRVQYTLTEQGYSKESINSALHYSGLFFKYIQSNTAKDWEALNKYASEIKGEKWIDQLDIPQSQTGDDVLWWRKNKYDPKEALSTIKCPVLSILGEKDVLVPPAENKNKMDAYLTKAGVKHKIITIKDCGHDMITQGKTNGAEENWPHTYWQWQKQPEEFVNSIFEFIKK</sequence>
<feature type="signal peptide" evidence="2">
    <location>
        <begin position="1"/>
        <end position="18"/>
    </location>
</feature>
<evidence type="ECO:0000259" key="3">
    <source>
        <dbReference type="Pfam" id="PF02129"/>
    </source>
</evidence>
<dbReference type="eggNOG" id="COG1073">
    <property type="taxonomic scope" value="Bacteria"/>
</dbReference>
<dbReference type="PROSITE" id="PS00708">
    <property type="entry name" value="PRO_ENDOPEP_SER"/>
    <property type="match status" value="1"/>
</dbReference>
<dbReference type="SUPFAM" id="SSF53474">
    <property type="entry name" value="alpha/beta-Hydrolases"/>
    <property type="match status" value="1"/>
</dbReference>
<dbReference type="GO" id="GO:0052689">
    <property type="term" value="F:carboxylic ester hydrolase activity"/>
    <property type="evidence" value="ECO:0007669"/>
    <property type="project" value="TreeGrafter"/>
</dbReference>
<feature type="chain" id="PRO_5001801936" description="Xaa-Pro dipeptidyl-peptidase-like domain-containing protein" evidence="2">
    <location>
        <begin position="19"/>
        <end position="432"/>
    </location>
</feature>
<dbReference type="InterPro" id="IPR000383">
    <property type="entry name" value="Xaa-Pro-like_dom"/>
</dbReference>